<evidence type="ECO:0000313" key="1">
    <source>
        <dbReference type="EMBL" id="ETI46422.1"/>
    </source>
</evidence>
<protein>
    <submittedName>
        <fullName evidence="1">Uncharacterized protein</fullName>
    </submittedName>
</protein>
<comment type="caution">
    <text evidence="1">The sequence shown here is derived from an EMBL/GenBank/DDBJ whole genome shotgun (WGS) entry which is preliminary data.</text>
</comment>
<sequence length="101" mass="11245">MLRHVIGFVTTIKTQQVRNVFLAYTVDQNWHTNFLGNASSCMAKRALSGMENVCVVFENSLARPDFRQKLVDLGRRDGSTGVRMLHLSTLLTTCEQAASAV</sequence>
<keyword evidence="2" id="KW-1185">Reference proteome</keyword>
<accession>V9F7T5</accession>
<organism evidence="1 2">
    <name type="scientific">Phytophthora nicotianae P1569</name>
    <dbReference type="NCBI Taxonomy" id="1317065"/>
    <lineage>
        <taxon>Eukaryota</taxon>
        <taxon>Sar</taxon>
        <taxon>Stramenopiles</taxon>
        <taxon>Oomycota</taxon>
        <taxon>Peronosporomycetes</taxon>
        <taxon>Peronosporales</taxon>
        <taxon>Peronosporaceae</taxon>
        <taxon>Phytophthora</taxon>
    </lineage>
</organism>
<evidence type="ECO:0000313" key="2">
    <source>
        <dbReference type="Proteomes" id="UP000018721"/>
    </source>
</evidence>
<proteinExistence type="predicted"/>
<reference evidence="1 2" key="1">
    <citation type="submission" date="2013-11" db="EMBL/GenBank/DDBJ databases">
        <title>The Genome Sequence of Phytophthora parasitica P1569.</title>
        <authorList>
            <consortium name="The Broad Institute Genomics Platform"/>
            <person name="Russ C."/>
            <person name="Tyler B."/>
            <person name="Panabieres F."/>
            <person name="Shan W."/>
            <person name="Tripathy S."/>
            <person name="Grunwald N."/>
            <person name="Machado M."/>
            <person name="Johnson C.S."/>
            <person name="Arredondo F."/>
            <person name="Hong C."/>
            <person name="Coffey M."/>
            <person name="Young S.K."/>
            <person name="Zeng Q."/>
            <person name="Gargeya S."/>
            <person name="Fitzgerald M."/>
            <person name="Abouelleil A."/>
            <person name="Alvarado L."/>
            <person name="Chapman S.B."/>
            <person name="Gainer-Dewar J."/>
            <person name="Goldberg J."/>
            <person name="Griggs A."/>
            <person name="Gujja S."/>
            <person name="Hansen M."/>
            <person name="Howarth C."/>
            <person name="Imamovic A."/>
            <person name="Ireland A."/>
            <person name="Larimer J."/>
            <person name="McCowan C."/>
            <person name="Murphy C."/>
            <person name="Pearson M."/>
            <person name="Poon T.W."/>
            <person name="Priest M."/>
            <person name="Roberts A."/>
            <person name="Saif S."/>
            <person name="Shea T."/>
            <person name="Sykes S."/>
            <person name="Wortman J."/>
            <person name="Nusbaum C."/>
            <person name="Birren B."/>
        </authorList>
    </citation>
    <scope>NUCLEOTIDE SEQUENCE [LARGE SCALE GENOMIC DNA]</scope>
    <source>
        <strain evidence="1 2">P1569</strain>
    </source>
</reference>
<dbReference type="HOGENOM" id="CLU_2297212_0_0_1"/>
<dbReference type="AlphaFoldDB" id="V9F7T5"/>
<gene>
    <name evidence="1" type="ORF">F443_09194</name>
</gene>
<name>V9F7T5_PHYNI</name>
<dbReference type="Proteomes" id="UP000018721">
    <property type="component" value="Unassembled WGS sequence"/>
</dbReference>
<dbReference type="EMBL" id="ANIZ01001573">
    <property type="protein sequence ID" value="ETI46422.1"/>
    <property type="molecule type" value="Genomic_DNA"/>
</dbReference>